<gene>
    <name evidence="2" type="ORF">G5C51_39390</name>
</gene>
<dbReference type="RefSeq" id="WP_165245313.1">
    <property type="nucleotide sequence ID" value="NZ_JAAKZV010000367.1"/>
</dbReference>
<dbReference type="GO" id="GO:0004029">
    <property type="term" value="F:aldehyde dehydrogenase (NAD+) activity"/>
    <property type="evidence" value="ECO:0007669"/>
    <property type="project" value="TreeGrafter"/>
</dbReference>
<dbReference type="EMBL" id="JAAKZV010000367">
    <property type="protein sequence ID" value="NGN69940.1"/>
    <property type="molecule type" value="Genomic_DNA"/>
</dbReference>
<evidence type="ECO:0000313" key="3">
    <source>
        <dbReference type="Proteomes" id="UP000481583"/>
    </source>
</evidence>
<evidence type="ECO:0000259" key="1">
    <source>
        <dbReference type="Pfam" id="PF01370"/>
    </source>
</evidence>
<dbReference type="Proteomes" id="UP000481583">
    <property type="component" value="Unassembled WGS sequence"/>
</dbReference>
<feature type="domain" description="NAD-dependent epimerase/dehydratase" evidence="1">
    <location>
        <begin position="8"/>
        <end position="176"/>
    </location>
</feature>
<dbReference type="SUPFAM" id="SSF51735">
    <property type="entry name" value="NAD(P)-binding Rossmann-fold domains"/>
    <property type="match status" value="1"/>
</dbReference>
<dbReference type="GO" id="GO:0005737">
    <property type="term" value="C:cytoplasm"/>
    <property type="evidence" value="ECO:0007669"/>
    <property type="project" value="TreeGrafter"/>
</dbReference>
<comment type="caution">
    <text evidence="2">The sequence shown here is derived from an EMBL/GenBank/DDBJ whole genome shotgun (WGS) entry which is preliminary data.</text>
</comment>
<accession>A0A6G4UDZ7</accession>
<dbReference type="PANTHER" id="PTHR48079:SF6">
    <property type="entry name" value="NAD(P)-BINDING DOMAIN-CONTAINING PROTEIN-RELATED"/>
    <property type="match status" value="1"/>
</dbReference>
<dbReference type="InterPro" id="IPR036291">
    <property type="entry name" value="NAD(P)-bd_dom_sf"/>
</dbReference>
<proteinExistence type="predicted"/>
<organism evidence="2 3">
    <name type="scientific">Streptomyces coryli</name>
    <dbReference type="NCBI Taxonomy" id="1128680"/>
    <lineage>
        <taxon>Bacteria</taxon>
        <taxon>Bacillati</taxon>
        <taxon>Actinomycetota</taxon>
        <taxon>Actinomycetes</taxon>
        <taxon>Kitasatosporales</taxon>
        <taxon>Streptomycetaceae</taxon>
        <taxon>Streptomyces</taxon>
    </lineage>
</organism>
<dbReference type="Pfam" id="PF01370">
    <property type="entry name" value="Epimerase"/>
    <property type="match status" value="1"/>
</dbReference>
<sequence>MAAENLRVAITGATGNVGTALVQALARDPAVGSIIGIARRRPEWSPPKTTWIQADIGTDRDAELADAFAGADAVVHLAWLIQPSRDPAVTWTTNVLGSLRVWGAAAAAGVPALVHASSVGAYSPGPKDRAVDESWPTHGWPQAAYCREKSYLERALDTFERDHPSMRVVRMRPGFIFRRHTAAQQRRLFAGPFLPGPLVRPGLIPVLPDVRGLVFQAVHGEDAAAAYRLAVLGDAAGAFNIAAPPVIDARLLAELLGARVVRVPRAAARAAAASAWRLRLTPAAPQLFDAVVRLPVMDTGRARDVLGWEPRHSGTDAVAEFLHGLRQGGAGAGLPTPPLDPHLPGGRLRELATGVGRRP</sequence>
<dbReference type="PANTHER" id="PTHR48079">
    <property type="entry name" value="PROTEIN YEEZ"/>
    <property type="match status" value="1"/>
</dbReference>
<dbReference type="Gene3D" id="3.40.50.720">
    <property type="entry name" value="NAD(P)-binding Rossmann-like Domain"/>
    <property type="match status" value="1"/>
</dbReference>
<protein>
    <submittedName>
        <fullName evidence="2">NAD-dependent epimerase/dehydratase family protein</fullName>
    </submittedName>
</protein>
<dbReference type="AlphaFoldDB" id="A0A6G4UDZ7"/>
<dbReference type="InterPro" id="IPR001509">
    <property type="entry name" value="Epimerase_deHydtase"/>
</dbReference>
<evidence type="ECO:0000313" key="2">
    <source>
        <dbReference type="EMBL" id="NGN69940.1"/>
    </source>
</evidence>
<name>A0A6G4UDZ7_9ACTN</name>
<dbReference type="InterPro" id="IPR051783">
    <property type="entry name" value="NAD(P)-dependent_oxidoreduct"/>
</dbReference>
<keyword evidence="3" id="KW-1185">Reference proteome</keyword>
<reference evidence="2 3" key="1">
    <citation type="submission" date="2020-02" db="EMBL/GenBank/DDBJ databases">
        <title>Whole-genome analyses of novel actinobacteria.</title>
        <authorList>
            <person name="Sahin N."/>
        </authorList>
    </citation>
    <scope>NUCLEOTIDE SEQUENCE [LARGE SCALE GENOMIC DNA]</scope>
    <source>
        <strain evidence="2 3">A7024</strain>
    </source>
</reference>